<gene>
    <name evidence="1" type="ORF">ID616_15090</name>
</gene>
<dbReference type="EMBL" id="CP061723">
    <property type="protein sequence ID" value="QOD01114.1"/>
    <property type="molecule type" value="Genomic_DNA"/>
</dbReference>
<reference evidence="1 2" key="1">
    <citation type="submission" date="2020-09" db="EMBL/GenBank/DDBJ databases">
        <title>Co-existence of a novel multidrug-resistance efflux pump with carbapenem resistance gene blaVIM-2 in one megaplasmid in Pseudomonas putida.</title>
        <authorList>
            <person name="Peng K."/>
            <person name="Li R."/>
        </authorList>
    </citation>
    <scope>NUCLEOTIDE SEQUENCE [LARGE SCALE GENOMIC DNA]</scope>
    <source>
        <strain evidence="1 2">ZXPA-20</strain>
    </source>
</reference>
<organism evidence="1 2">
    <name type="scientific">Pseudomonas putida</name>
    <name type="common">Arthrobacter siderocapsulatus</name>
    <dbReference type="NCBI Taxonomy" id="303"/>
    <lineage>
        <taxon>Bacteria</taxon>
        <taxon>Pseudomonadati</taxon>
        <taxon>Pseudomonadota</taxon>
        <taxon>Gammaproteobacteria</taxon>
        <taxon>Pseudomonadales</taxon>
        <taxon>Pseudomonadaceae</taxon>
        <taxon>Pseudomonas</taxon>
    </lineage>
</organism>
<accession>A0ABD7BKM8</accession>
<evidence type="ECO:0000313" key="2">
    <source>
        <dbReference type="Proteomes" id="UP000516786"/>
    </source>
</evidence>
<name>A0ABD7BKM8_PSEPU</name>
<dbReference type="RefSeq" id="WP_191087916.1">
    <property type="nucleotide sequence ID" value="NZ_CP061723.1"/>
</dbReference>
<dbReference type="AlphaFoldDB" id="A0ABD7BKM8"/>
<protein>
    <submittedName>
        <fullName evidence="1">Uncharacterized protein</fullName>
    </submittedName>
</protein>
<evidence type="ECO:0000313" key="1">
    <source>
        <dbReference type="EMBL" id="QOD01114.1"/>
    </source>
</evidence>
<dbReference type="Proteomes" id="UP000516786">
    <property type="component" value="Chromosome"/>
</dbReference>
<proteinExistence type="predicted"/>
<sequence length="72" mass="7956">MGNAQITLQTFEGLAMLRGLFRLLAILGNDPLVIPDQSGDIFPHWWSSVLAIRGVYQRLQLGTQLQLSSFAA</sequence>